<proteinExistence type="predicted"/>
<gene>
    <name evidence="1" type="ORF">UFOPK1857_00241</name>
</gene>
<dbReference type="AlphaFoldDB" id="A0A6J6H3B8"/>
<name>A0A6J6H3B8_9ZZZZ</name>
<reference evidence="1" key="1">
    <citation type="submission" date="2020-05" db="EMBL/GenBank/DDBJ databases">
        <authorList>
            <person name="Chiriac C."/>
            <person name="Salcher M."/>
            <person name="Ghai R."/>
            <person name="Kavagutti S V."/>
        </authorList>
    </citation>
    <scope>NUCLEOTIDE SEQUENCE</scope>
</reference>
<sequence>MAQKNKCVFCSHGASLVAVAVRKPIGTITRGTTNPNRLRRIDRFIASQPILRQIPTPIVVDLGFGASPITAVELLSRLRKVNSNTHVVGIEIDRERVERGLAVAHEHLHFTHGGFETPLPSALGDKADVIRAFNVLRQYDESEVAAAWAQMQSRLSAVGILVEGTCDEIGRLSSWVTLDKNGPLSFTISFRLSGLDLPSKVAERLPKVLIHHNVAGEKIHDFLQALDLAWQSNAGIGAFSAAQRWVSTCKQLLAAGWPLIGDRKRWRLGELTIDWSAVAPD</sequence>
<organism evidence="1">
    <name type="scientific">freshwater metagenome</name>
    <dbReference type="NCBI Taxonomy" id="449393"/>
    <lineage>
        <taxon>unclassified sequences</taxon>
        <taxon>metagenomes</taxon>
        <taxon>ecological metagenomes</taxon>
    </lineage>
</organism>
<dbReference type="EMBL" id="CAEZUU010000029">
    <property type="protein sequence ID" value="CAB4608182.1"/>
    <property type="molecule type" value="Genomic_DNA"/>
</dbReference>
<dbReference type="SUPFAM" id="SSF53335">
    <property type="entry name" value="S-adenosyl-L-methionine-dependent methyltransferases"/>
    <property type="match status" value="1"/>
</dbReference>
<protein>
    <submittedName>
        <fullName evidence="1">Unannotated protein</fullName>
    </submittedName>
</protein>
<dbReference type="InterPro" id="IPR029063">
    <property type="entry name" value="SAM-dependent_MTases_sf"/>
</dbReference>
<evidence type="ECO:0000313" key="1">
    <source>
        <dbReference type="EMBL" id="CAB4608182.1"/>
    </source>
</evidence>
<accession>A0A6J6H3B8</accession>
<dbReference type="Gene3D" id="3.40.50.150">
    <property type="entry name" value="Vaccinia Virus protein VP39"/>
    <property type="match status" value="1"/>
</dbReference>